<organism evidence="1 2">
    <name type="scientific">Fusarium oxysporum</name>
    <name type="common">Fusarium vascular wilt</name>
    <dbReference type="NCBI Taxonomy" id="5507"/>
    <lineage>
        <taxon>Eukaryota</taxon>
        <taxon>Fungi</taxon>
        <taxon>Dikarya</taxon>
        <taxon>Ascomycota</taxon>
        <taxon>Pezizomycotina</taxon>
        <taxon>Sordariomycetes</taxon>
        <taxon>Hypocreomycetidae</taxon>
        <taxon>Hypocreales</taxon>
        <taxon>Nectriaceae</taxon>
        <taxon>Fusarium</taxon>
        <taxon>Fusarium oxysporum species complex</taxon>
    </lineage>
</organism>
<reference evidence="2" key="1">
    <citation type="submission" date="2016-09" db="EMBL/GenBank/DDBJ databases">
        <authorList>
            <person name="Guldener U."/>
        </authorList>
    </citation>
    <scope>NUCLEOTIDE SEQUENCE [LARGE SCALE GENOMIC DNA]</scope>
    <source>
        <strain evidence="2">V64-1</strain>
    </source>
</reference>
<name>A0A2H3T547_FUSOX</name>
<sequence length="269" mass="30846">MTKVVIEVFQRLEIGDFTKAFLGSIPDVVKTVLGADEVLPTEYLPLVDSSFKLWGLYVDIAMRVDTDQVTGIYVGSRVAYKSYIGIYGRVKYHDRQSQKHYHDLPEVKRSRHYQAICQEDVQPNFRVLSLFEATPGNTMATTIAEQVMVLFLGTMPSANPIQKQFAFDLRALTPGLPDFGEVGLNRALPLAQSQHWMPTSQKLHVEWLKETKQLNQCFNCGSPGNESCDDKGWVGWFENRRCQPWFHRRWNYDEENPQDLITDAQMHGV</sequence>
<accession>A0A2H3T547</accession>
<evidence type="ECO:0000313" key="2">
    <source>
        <dbReference type="Proteomes" id="UP000219369"/>
    </source>
</evidence>
<proteinExistence type="predicted"/>
<evidence type="ECO:0000313" key="1">
    <source>
        <dbReference type="EMBL" id="SCO83852.1"/>
    </source>
</evidence>
<dbReference type="VEuPathDB" id="FungiDB:FOMG_05548"/>
<dbReference type="AlphaFoldDB" id="A0A2H3T547"/>
<protein>
    <submittedName>
        <fullName evidence="1">Uncharacterized protein</fullName>
    </submittedName>
</protein>
<dbReference type="Proteomes" id="UP000219369">
    <property type="component" value="Unassembled WGS sequence"/>
</dbReference>
<dbReference type="OrthoDB" id="4966559at2759"/>
<dbReference type="EMBL" id="FMJY01000004">
    <property type="protein sequence ID" value="SCO83852.1"/>
    <property type="molecule type" value="Genomic_DNA"/>
</dbReference>
<dbReference type="VEuPathDB" id="FungiDB:FOZG_05708"/>
<gene>
    <name evidence="1" type="ORF">FRV6_07979</name>
</gene>